<protein>
    <recommendedName>
        <fullName evidence="5">3'-5' exonuclease domain-containing protein</fullName>
    </recommendedName>
</protein>
<reference evidence="3 4" key="1">
    <citation type="journal article" date="2023" name="Plants (Basel)">
        <title>Bridging the Gap: Combining Genomics and Transcriptomics Approaches to Understand Stylosanthes scabra, an Orphan Legume from the Brazilian Caatinga.</title>
        <authorList>
            <person name="Ferreira-Neto J.R.C."/>
            <person name="da Silva M.D."/>
            <person name="Binneck E."/>
            <person name="de Melo N.F."/>
            <person name="da Silva R.H."/>
            <person name="de Melo A.L.T.M."/>
            <person name="Pandolfi V."/>
            <person name="Bustamante F.O."/>
            <person name="Brasileiro-Vidal A.C."/>
            <person name="Benko-Iseppon A.M."/>
        </authorList>
    </citation>
    <scope>NUCLEOTIDE SEQUENCE [LARGE SCALE GENOMIC DNA]</scope>
    <source>
        <tissue evidence="3">Leaves</tissue>
    </source>
</reference>
<dbReference type="EMBL" id="JASCZI010241752">
    <property type="protein sequence ID" value="MED6206369.1"/>
    <property type="molecule type" value="Genomic_DNA"/>
</dbReference>
<dbReference type="PANTHER" id="PTHR13620:SF121">
    <property type="entry name" value="EMB|CAB82946.1-RELATED"/>
    <property type="match status" value="1"/>
</dbReference>
<accession>A0ABU6YAS8</accession>
<comment type="caution">
    <text evidence="3">The sequence shown here is derived from an EMBL/GenBank/DDBJ whole genome shotgun (WGS) entry which is preliminary data.</text>
</comment>
<keyword evidence="1" id="KW-0540">Nuclease</keyword>
<evidence type="ECO:0000313" key="3">
    <source>
        <dbReference type="EMBL" id="MED6206369.1"/>
    </source>
</evidence>
<proteinExistence type="predicted"/>
<evidence type="ECO:0000256" key="2">
    <source>
        <dbReference type="ARBA" id="ARBA00022801"/>
    </source>
</evidence>
<sequence>MVGSSSLSKIRKDGISGASSVAFNSATSIYHIYCEGKVITTTVTDKTTMVDQWVQDINVRYSPNSSVIVGFDVECKPSMIGCNFLMNPNFFFVGFDVADNISKIMFHHGLNFGGVYADIKELVMEKWPGRFLKPILLKDLAKDVVGLSIKKPKLVSLNNWEARVLSIEYGCIHVYVSYKIGHKILRDD</sequence>
<dbReference type="PANTHER" id="PTHR13620">
    <property type="entry name" value="3-5 EXONUCLEASE"/>
    <property type="match status" value="1"/>
</dbReference>
<dbReference type="Gene3D" id="3.30.420.10">
    <property type="entry name" value="Ribonuclease H-like superfamily/Ribonuclease H"/>
    <property type="match status" value="1"/>
</dbReference>
<name>A0ABU6YAS8_9FABA</name>
<evidence type="ECO:0000313" key="4">
    <source>
        <dbReference type="Proteomes" id="UP001341840"/>
    </source>
</evidence>
<evidence type="ECO:0000256" key="1">
    <source>
        <dbReference type="ARBA" id="ARBA00022722"/>
    </source>
</evidence>
<dbReference type="InterPro" id="IPR051132">
    <property type="entry name" value="3-5_Exonuclease_domain"/>
</dbReference>
<dbReference type="SUPFAM" id="SSF53098">
    <property type="entry name" value="Ribonuclease H-like"/>
    <property type="match status" value="1"/>
</dbReference>
<keyword evidence="4" id="KW-1185">Reference proteome</keyword>
<organism evidence="3 4">
    <name type="scientific">Stylosanthes scabra</name>
    <dbReference type="NCBI Taxonomy" id="79078"/>
    <lineage>
        <taxon>Eukaryota</taxon>
        <taxon>Viridiplantae</taxon>
        <taxon>Streptophyta</taxon>
        <taxon>Embryophyta</taxon>
        <taxon>Tracheophyta</taxon>
        <taxon>Spermatophyta</taxon>
        <taxon>Magnoliopsida</taxon>
        <taxon>eudicotyledons</taxon>
        <taxon>Gunneridae</taxon>
        <taxon>Pentapetalae</taxon>
        <taxon>rosids</taxon>
        <taxon>fabids</taxon>
        <taxon>Fabales</taxon>
        <taxon>Fabaceae</taxon>
        <taxon>Papilionoideae</taxon>
        <taxon>50 kb inversion clade</taxon>
        <taxon>dalbergioids sensu lato</taxon>
        <taxon>Dalbergieae</taxon>
        <taxon>Pterocarpus clade</taxon>
        <taxon>Stylosanthes</taxon>
    </lineage>
</organism>
<keyword evidence="2" id="KW-0378">Hydrolase</keyword>
<dbReference type="InterPro" id="IPR036397">
    <property type="entry name" value="RNaseH_sf"/>
</dbReference>
<dbReference type="Proteomes" id="UP001341840">
    <property type="component" value="Unassembled WGS sequence"/>
</dbReference>
<gene>
    <name evidence="3" type="ORF">PIB30_026074</name>
</gene>
<evidence type="ECO:0008006" key="5">
    <source>
        <dbReference type="Google" id="ProtNLM"/>
    </source>
</evidence>
<dbReference type="InterPro" id="IPR012337">
    <property type="entry name" value="RNaseH-like_sf"/>
</dbReference>